<dbReference type="eggNOG" id="ENOG5030MD7">
    <property type="taxonomic scope" value="Bacteria"/>
</dbReference>
<organism evidence="2">
    <name type="scientific">Solibacter usitatus (strain Ellin6076)</name>
    <dbReference type="NCBI Taxonomy" id="234267"/>
    <lineage>
        <taxon>Bacteria</taxon>
        <taxon>Pseudomonadati</taxon>
        <taxon>Acidobacteriota</taxon>
        <taxon>Terriglobia</taxon>
        <taxon>Bryobacterales</taxon>
        <taxon>Solibacteraceae</taxon>
        <taxon>Candidatus Solibacter</taxon>
    </lineage>
</organism>
<name>Q01XN5_SOLUE</name>
<reference evidence="2" key="1">
    <citation type="submission" date="2006-10" db="EMBL/GenBank/DDBJ databases">
        <title>Complete sequence of Solibacter usitatus Ellin6076.</title>
        <authorList>
            <consortium name="US DOE Joint Genome Institute"/>
            <person name="Copeland A."/>
            <person name="Lucas S."/>
            <person name="Lapidus A."/>
            <person name="Barry K."/>
            <person name="Detter J.C."/>
            <person name="Glavina del Rio T."/>
            <person name="Hammon N."/>
            <person name="Israni S."/>
            <person name="Dalin E."/>
            <person name="Tice H."/>
            <person name="Pitluck S."/>
            <person name="Thompson L.S."/>
            <person name="Brettin T."/>
            <person name="Bruce D."/>
            <person name="Han C."/>
            <person name="Tapia R."/>
            <person name="Gilna P."/>
            <person name="Schmutz J."/>
            <person name="Larimer F."/>
            <person name="Land M."/>
            <person name="Hauser L."/>
            <person name="Kyrpides N."/>
            <person name="Mikhailova N."/>
            <person name="Janssen P.H."/>
            <person name="Kuske C.R."/>
            <person name="Richardson P."/>
        </authorList>
    </citation>
    <scope>NUCLEOTIDE SEQUENCE</scope>
    <source>
        <strain evidence="2">Ellin6076</strain>
    </source>
</reference>
<dbReference type="InParanoid" id="Q01XN5"/>
<keyword evidence="1" id="KW-0732">Signal</keyword>
<dbReference type="AlphaFoldDB" id="Q01XN5"/>
<feature type="chain" id="PRO_5004162860" evidence="1">
    <location>
        <begin position="18"/>
        <end position="378"/>
    </location>
</feature>
<evidence type="ECO:0000313" key="2">
    <source>
        <dbReference type="EMBL" id="ABJ85580.1"/>
    </source>
</evidence>
<dbReference type="EMBL" id="CP000473">
    <property type="protein sequence ID" value="ABJ85580.1"/>
    <property type="molecule type" value="Genomic_DNA"/>
</dbReference>
<feature type="signal peptide" evidence="1">
    <location>
        <begin position="1"/>
        <end position="17"/>
    </location>
</feature>
<proteinExistence type="predicted"/>
<dbReference type="KEGG" id="sus:Acid_4621"/>
<dbReference type="HOGENOM" id="CLU_731375_0_0_0"/>
<protein>
    <submittedName>
        <fullName evidence="2">Uncharacterized protein</fullName>
    </submittedName>
</protein>
<sequence length="378" mass="41335" precursor="true">MISKSAIVLCFLFPAFAGDLVVHEWGTFTSVAGERGEPVSWASLSAPSDLPCFVYRLSAQCVKCNATSLVRMETPVLYFYSPHPTTVSVHVDLPSGAITEWYPKASGPPRDVTYGRDGRIDWGPVQIVPGAAPDFLSDGSDSHYYPARNTDSVPLRVGNEQEKLLFYRGVADQGVAIEAEFQPDGKLELRNAANTSLPFAVLFEKRAGKTGYRVLRDLDRWAAIDPPPLTANIANLRRELASALTEAGLYPKEAAAMIDTWRDSWFEEGMRVFYILPRNTVDETLPLKVTPAPAATVRVFVGRVEILSPGMKASLASALATGDTATLERCGRFLAAFQPRIRNVVISPAAQAFIDSMRAQNTNRVSPCKEPLSLPTNQ</sequence>
<gene>
    <name evidence="2" type="ordered locus">Acid_4621</name>
</gene>
<dbReference type="OrthoDB" id="127815at2"/>
<dbReference type="STRING" id="234267.Acid_4621"/>
<evidence type="ECO:0000256" key="1">
    <source>
        <dbReference type="SAM" id="SignalP"/>
    </source>
</evidence>
<accession>Q01XN5</accession>